<comment type="subcellular location">
    <subcellularLocation>
        <location evidence="1 7">Cell outer membrane</location>
        <topology evidence="1 7">Multi-pass membrane protein</topology>
    </subcellularLocation>
</comment>
<evidence type="ECO:0000313" key="9">
    <source>
        <dbReference type="EMBL" id="AYN69233.1"/>
    </source>
</evidence>
<gene>
    <name evidence="9" type="ORF">D1013_18500</name>
</gene>
<keyword evidence="6 7" id="KW-0998">Cell outer membrane</keyword>
<dbReference type="InterPro" id="IPR037066">
    <property type="entry name" value="Plug_dom_sf"/>
</dbReference>
<dbReference type="FunFam" id="2.170.130.10:FF:000003">
    <property type="entry name" value="SusC/RagA family TonB-linked outer membrane protein"/>
    <property type="match status" value="1"/>
</dbReference>
<reference evidence="9 10" key="1">
    <citation type="submission" date="2018-08" db="EMBL/GenBank/DDBJ databases">
        <title>The reduced genetic potential of extracellular carbohydrate catabolism in Euzebyella marina RN62, a Flavobacteriia bacterium isolated from the hadal water.</title>
        <authorList>
            <person name="Xue C."/>
        </authorList>
    </citation>
    <scope>NUCLEOTIDE SEQUENCE [LARGE SCALE GENOMIC DNA]</scope>
    <source>
        <strain evidence="9 10">RN62</strain>
    </source>
</reference>
<dbReference type="Gene3D" id="2.60.40.1120">
    <property type="entry name" value="Carboxypeptidase-like, regulatory domain"/>
    <property type="match status" value="1"/>
</dbReference>
<evidence type="ECO:0000256" key="1">
    <source>
        <dbReference type="ARBA" id="ARBA00004571"/>
    </source>
</evidence>
<sequence length="1111" mass="122850">MRIFILFFTILSFGFSPENGFSQNERVKFNSSEILSVEEILEVVKKQTDYNFIYRSNLFEGSPKIKIAKGHIRIEKLLEKCVLSAGLEFEFANENSIYLRKKQVAKKKKEAQTSVTGTVTDADGIPLPGANIVEKGTTKGVTADFDGKFQIAIADSNAILVVSYIGYASKEVSVNGQSSLQVMLEESAAGLDEVVVVGYGTKRKRDIVSAVSVVDLKEVKDVPATDISRMILGQAPGVVVSQNSGRPGQEMDIVIRGLSSLGADSKPLYVVDGFAIGTSTGLSIDPGDIESITILKDAASTAIYGARGSNGVVLINTKSAKAGLTSVTLDVVSGIQNIPSERRTKMLNAVEFGQFQKESWVDKFIFNEGREPAESEIPLRIRNPENNTTYTDWQDEIMNSAALFKKYNLTVTSGGERSNSIISMGYLNQEGAIVKTNFERFNVRANINTRITDNINIGLNVTGSRSNERYIPEGSRDLVTGIALWADPREPIYNEDGSFNNYLGGYNADGDLIFGSLNPVQLLHEEKNKRHINRLLSNMFVEVDFLKDFKFKSSANVSLISQRLNSFRPSTLASNGFNGPPPRDASLSEEYGEEINWSADQLLSYSKSIGESHGLDVLLGYTAQEATLRNIGSQGTKFPDDQIRFLQNAEIFSVNSGETSWSLLAYFARLNYDFKDKYLLSATYRREGSSRFGSNNRWGSFPAVSLGWRVSDESFLQNADWLNDLKLRASFGVTGNNNIGNYPSLSTLTSSNYILGNSFAPGKVLNSLANRNLGWEESDQFNYGVDITILDNTLVFTGEYYKKTTENMLLPVNIPVISGFESTFTNIGKVQNTGIEFALGYRNSIGEDLRVRSNFNISFNDNEVLAINDDNDQIRNGDFYGTNNVSQVGRPIGMLHGYRNLGVFNTVDQINSSPTQDGAIPGSFIYYDANGDGEISYDTTDWVEIGNPHPEYVWSFNLGLDYKAFDFNAILTGAENYDVYRNIESTTLNLDGVFNVDARAKERWRSAENPGNGRVPTTTYWKWERESNSFYVHDASHIWIKNVSLGYTIPLNPEGAIRNARIYINTDNLYLFSDFPGGNPQVSTAGGINPGRDDSAYPVPRTVTLGATLSF</sequence>
<keyword evidence="4 7" id="KW-0812">Transmembrane</keyword>
<dbReference type="Pfam" id="PF07715">
    <property type="entry name" value="Plug"/>
    <property type="match status" value="1"/>
</dbReference>
<organism evidence="9 10">
    <name type="scientific">Euzebyella marina</name>
    <dbReference type="NCBI Taxonomy" id="1761453"/>
    <lineage>
        <taxon>Bacteria</taxon>
        <taxon>Pseudomonadati</taxon>
        <taxon>Bacteroidota</taxon>
        <taxon>Flavobacteriia</taxon>
        <taxon>Flavobacteriales</taxon>
        <taxon>Flavobacteriaceae</taxon>
        <taxon>Euzebyella</taxon>
    </lineage>
</organism>
<keyword evidence="5 7" id="KW-0472">Membrane</keyword>
<name>A0A3G2LAJ9_9FLAO</name>
<dbReference type="InterPro" id="IPR023996">
    <property type="entry name" value="TonB-dep_OMP_SusC/RagA"/>
</dbReference>
<feature type="domain" description="TonB-dependent receptor plug" evidence="8">
    <location>
        <begin position="204"/>
        <end position="312"/>
    </location>
</feature>
<dbReference type="EMBL" id="CP032050">
    <property type="protein sequence ID" value="AYN69233.1"/>
    <property type="molecule type" value="Genomic_DNA"/>
</dbReference>
<dbReference type="AlphaFoldDB" id="A0A3G2LAJ9"/>
<evidence type="ECO:0000256" key="2">
    <source>
        <dbReference type="ARBA" id="ARBA00022448"/>
    </source>
</evidence>
<dbReference type="Gene3D" id="2.40.170.20">
    <property type="entry name" value="TonB-dependent receptor, beta-barrel domain"/>
    <property type="match status" value="1"/>
</dbReference>
<evidence type="ECO:0000259" key="8">
    <source>
        <dbReference type="Pfam" id="PF07715"/>
    </source>
</evidence>
<dbReference type="InterPro" id="IPR023997">
    <property type="entry name" value="TonB-dep_OMP_SusC/RagA_CS"/>
</dbReference>
<keyword evidence="2 7" id="KW-0813">Transport</keyword>
<dbReference type="GO" id="GO:0009279">
    <property type="term" value="C:cell outer membrane"/>
    <property type="evidence" value="ECO:0007669"/>
    <property type="project" value="UniProtKB-SubCell"/>
</dbReference>
<comment type="similarity">
    <text evidence="7">Belongs to the TonB-dependent receptor family.</text>
</comment>
<dbReference type="InterPro" id="IPR039426">
    <property type="entry name" value="TonB-dep_rcpt-like"/>
</dbReference>
<evidence type="ECO:0000256" key="5">
    <source>
        <dbReference type="ARBA" id="ARBA00023136"/>
    </source>
</evidence>
<dbReference type="Gene3D" id="2.170.130.10">
    <property type="entry name" value="TonB-dependent receptor, plug domain"/>
    <property type="match status" value="1"/>
</dbReference>
<proteinExistence type="inferred from homology"/>
<protein>
    <submittedName>
        <fullName evidence="9">TonB-dependent receptor</fullName>
    </submittedName>
</protein>
<keyword evidence="9" id="KW-0675">Receptor</keyword>
<evidence type="ECO:0000256" key="6">
    <source>
        <dbReference type="ARBA" id="ARBA00023237"/>
    </source>
</evidence>
<dbReference type="InterPro" id="IPR012910">
    <property type="entry name" value="Plug_dom"/>
</dbReference>
<accession>A0A3G2LAJ9</accession>
<dbReference type="OrthoDB" id="9768177at2"/>
<dbReference type="FunFam" id="2.60.40.1120:FF:000003">
    <property type="entry name" value="Outer membrane protein Omp121"/>
    <property type="match status" value="1"/>
</dbReference>
<dbReference type="KEGG" id="emar:D1013_18500"/>
<dbReference type="Pfam" id="PF13715">
    <property type="entry name" value="CarbopepD_reg_2"/>
    <property type="match status" value="1"/>
</dbReference>
<dbReference type="PROSITE" id="PS52016">
    <property type="entry name" value="TONB_DEPENDENT_REC_3"/>
    <property type="match status" value="1"/>
</dbReference>
<dbReference type="InterPro" id="IPR036942">
    <property type="entry name" value="Beta-barrel_TonB_sf"/>
</dbReference>
<dbReference type="InterPro" id="IPR008969">
    <property type="entry name" value="CarboxyPept-like_regulatory"/>
</dbReference>
<evidence type="ECO:0000256" key="3">
    <source>
        <dbReference type="ARBA" id="ARBA00022452"/>
    </source>
</evidence>
<evidence type="ECO:0000313" key="10">
    <source>
        <dbReference type="Proteomes" id="UP000276309"/>
    </source>
</evidence>
<dbReference type="SUPFAM" id="SSF56935">
    <property type="entry name" value="Porins"/>
    <property type="match status" value="1"/>
</dbReference>
<keyword evidence="3 7" id="KW-1134">Transmembrane beta strand</keyword>
<dbReference type="NCBIfam" id="TIGR04056">
    <property type="entry name" value="OMP_RagA_SusC"/>
    <property type="match status" value="1"/>
</dbReference>
<dbReference type="SUPFAM" id="SSF49464">
    <property type="entry name" value="Carboxypeptidase regulatory domain-like"/>
    <property type="match status" value="1"/>
</dbReference>
<evidence type="ECO:0000256" key="7">
    <source>
        <dbReference type="PROSITE-ProRule" id="PRU01360"/>
    </source>
</evidence>
<evidence type="ECO:0000256" key="4">
    <source>
        <dbReference type="ARBA" id="ARBA00022692"/>
    </source>
</evidence>
<dbReference type="NCBIfam" id="TIGR04057">
    <property type="entry name" value="SusC_RagA_signa"/>
    <property type="match status" value="1"/>
</dbReference>
<keyword evidence="10" id="KW-1185">Reference proteome</keyword>
<dbReference type="Proteomes" id="UP000276309">
    <property type="component" value="Chromosome"/>
</dbReference>